<dbReference type="EMBL" id="LCMR01000006">
    <property type="protein sequence ID" value="KKU42802.1"/>
    <property type="molecule type" value="Genomic_DNA"/>
</dbReference>
<evidence type="ECO:0000256" key="1">
    <source>
        <dbReference type="SAM" id="MobiDB-lite"/>
    </source>
</evidence>
<dbReference type="GO" id="GO:0016884">
    <property type="term" value="F:carbon-nitrogen ligase activity, with glutamine as amido-N-donor"/>
    <property type="evidence" value="ECO:0007669"/>
    <property type="project" value="InterPro"/>
</dbReference>
<dbReference type="InterPro" id="IPR023168">
    <property type="entry name" value="GatB_Yqey_C_2"/>
</dbReference>
<dbReference type="AlphaFoldDB" id="A0A0G1QDC6"/>
<dbReference type="PANTHER" id="PTHR28055">
    <property type="entry name" value="ALTERED INHERITANCE OF MITOCHONDRIA PROTEIN 41, MITOCHONDRIAL"/>
    <property type="match status" value="1"/>
</dbReference>
<proteinExistence type="predicted"/>
<reference evidence="2 3" key="1">
    <citation type="journal article" date="2015" name="Nature">
        <title>rRNA introns, odd ribosomes, and small enigmatic genomes across a large radiation of phyla.</title>
        <authorList>
            <person name="Brown C.T."/>
            <person name="Hug L.A."/>
            <person name="Thomas B.C."/>
            <person name="Sharon I."/>
            <person name="Castelle C.J."/>
            <person name="Singh A."/>
            <person name="Wilkins M.J."/>
            <person name="Williams K.H."/>
            <person name="Banfield J.F."/>
        </authorList>
    </citation>
    <scope>NUCLEOTIDE SEQUENCE [LARGE SCALE GENOMIC DNA]</scope>
</reference>
<dbReference type="InterPro" id="IPR019004">
    <property type="entry name" value="YqeY/Aim41"/>
</dbReference>
<dbReference type="Pfam" id="PF09424">
    <property type="entry name" value="YqeY"/>
    <property type="match status" value="1"/>
</dbReference>
<dbReference type="Gene3D" id="1.10.1510.10">
    <property type="entry name" value="Uncharacterised protein YqeY/AIM41 PF09424, N-terminal domain"/>
    <property type="match status" value="1"/>
</dbReference>
<dbReference type="InterPro" id="IPR003789">
    <property type="entry name" value="Asn/Gln_tRNA_amidoTrase-B-like"/>
</dbReference>
<accession>A0A0G1QDC6</accession>
<dbReference type="PANTHER" id="PTHR28055:SF1">
    <property type="entry name" value="ALTERED INHERITANCE OF MITOCHONDRIA PROTEIN 41, MITOCHONDRIAL"/>
    <property type="match status" value="1"/>
</dbReference>
<organism evidence="2 3">
    <name type="scientific">Candidatus Azambacteria bacterium GW2011_GWD2_46_48</name>
    <dbReference type="NCBI Taxonomy" id="1618623"/>
    <lineage>
        <taxon>Bacteria</taxon>
        <taxon>Candidatus Azamiibacteriota</taxon>
    </lineage>
</organism>
<comment type="caution">
    <text evidence="2">The sequence shown here is derived from an EMBL/GenBank/DDBJ whole genome shotgun (WGS) entry which is preliminary data.</text>
</comment>
<evidence type="ECO:0000313" key="2">
    <source>
        <dbReference type="EMBL" id="KKU42802.1"/>
    </source>
</evidence>
<gene>
    <name evidence="2" type="ORF">UX56_C0006G0021</name>
</gene>
<sequence>MTLQKIQSDLKETFKTGDELKRSVLRMLISAIYNKQIEKRTREKTGRDVELTEEELLGVISSEAKKRKDASEQFEKGGRPELAAKEKSELDMLMAYLPAQMSEEELKAKVKEAIAKSGAKTEKDFGKVMAALMRETKGRAEGGAVSKIVKEEMAKLG</sequence>
<dbReference type="InterPro" id="IPR042184">
    <property type="entry name" value="YqeY/Aim41_N"/>
</dbReference>
<dbReference type="SUPFAM" id="SSF89095">
    <property type="entry name" value="GatB/YqeY motif"/>
    <property type="match status" value="1"/>
</dbReference>
<evidence type="ECO:0008006" key="4">
    <source>
        <dbReference type="Google" id="ProtNLM"/>
    </source>
</evidence>
<name>A0A0G1QDC6_9BACT</name>
<feature type="region of interest" description="Disordered" evidence="1">
    <location>
        <begin position="64"/>
        <end position="83"/>
    </location>
</feature>
<dbReference type="Gene3D" id="1.10.10.410">
    <property type="match status" value="1"/>
</dbReference>
<evidence type="ECO:0000313" key="3">
    <source>
        <dbReference type="Proteomes" id="UP000034391"/>
    </source>
</evidence>
<dbReference type="Proteomes" id="UP000034391">
    <property type="component" value="Unassembled WGS sequence"/>
</dbReference>
<protein>
    <recommendedName>
        <fullName evidence="4">GatB/YqeY domain-containing protein</fullName>
    </recommendedName>
</protein>